<name>A0A382UUX9_9ZZZZ</name>
<feature type="non-terminal residue" evidence="1">
    <location>
        <position position="47"/>
    </location>
</feature>
<protein>
    <submittedName>
        <fullName evidence="1">Uncharacterized protein</fullName>
    </submittedName>
</protein>
<gene>
    <name evidence="1" type="ORF">METZ01_LOCUS390335</name>
</gene>
<proteinExistence type="predicted"/>
<organism evidence="1">
    <name type="scientific">marine metagenome</name>
    <dbReference type="NCBI Taxonomy" id="408172"/>
    <lineage>
        <taxon>unclassified sequences</taxon>
        <taxon>metagenomes</taxon>
        <taxon>ecological metagenomes</taxon>
    </lineage>
</organism>
<reference evidence="1" key="1">
    <citation type="submission" date="2018-05" db="EMBL/GenBank/DDBJ databases">
        <authorList>
            <person name="Lanie J.A."/>
            <person name="Ng W.-L."/>
            <person name="Kazmierczak K.M."/>
            <person name="Andrzejewski T.M."/>
            <person name="Davidsen T.M."/>
            <person name="Wayne K.J."/>
            <person name="Tettelin H."/>
            <person name="Glass J.I."/>
            <person name="Rusch D."/>
            <person name="Podicherti R."/>
            <person name="Tsui H.-C.T."/>
            <person name="Winkler M.E."/>
        </authorList>
    </citation>
    <scope>NUCLEOTIDE SEQUENCE</scope>
</reference>
<evidence type="ECO:0000313" key="1">
    <source>
        <dbReference type="EMBL" id="SVD37481.1"/>
    </source>
</evidence>
<dbReference type="AlphaFoldDB" id="A0A382UUX9"/>
<sequence length="47" mass="5318">MSGLVSTLEDTLSKWQAEIHGILRITSAYMFMLHGTQKMFSFPVEAN</sequence>
<dbReference type="EMBL" id="UINC01146636">
    <property type="protein sequence ID" value="SVD37481.1"/>
    <property type="molecule type" value="Genomic_DNA"/>
</dbReference>
<accession>A0A382UUX9</accession>